<proteinExistence type="predicted"/>
<dbReference type="Proteomes" id="UP001499930">
    <property type="component" value="Unassembled WGS sequence"/>
</dbReference>
<feature type="compositionally biased region" description="Gly residues" evidence="1">
    <location>
        <begin position="22"/>
        <end position="40"/>
    </location>
</feature>
<comment type="caution">
    <text evidence="2">The sequence shown here is derived from an EMBL/GenBank/DDBJ whole genome shotgun (WGS) entry which is preliminary data.</text>
</comment>
<keyword evidence="3" id="KW-1185">Reference proteome</keyword>
<evidence type="ECO:0000256" key="1">
    <source>
        <dbReference type="SAM" id="MobiDB-lite"/>
    </source>
</evidence>
<dbReference type="EMBL" id="BAAAWD010000015">
    <property type="protein sequence ID" value="GAA3023723.1"/>
    <property type="molecule type" value="Genomic_DNA"/>
</dbReference>
<sequence length="106" mass="10937">MEGPVDVGEREGRDARPAGQVDGRGLGGVQRGHRPGGGLRGADAERRGQRVPDGESGTAFVVGHMAHRAMVPQPDPGGGHNETTEFRNLAVSELAGIVPLVRGGDP</sequence>
<organism evidence="2 3">
    <name type="scientific">Streptosporangium longisporum</name>
    <dbReference type="NCBI Taxonomy" id="46187"/>
    <lineage>
        <taxon>Bacteria</taxon>
        <taxon>Bacillati</taxon>
        <taxon>Actinomycetota</taxon>
        <taxon>Actinomycetes</taxon>
        <taxon>Streptosporangiales</taxon>
        <taxon>Streptosporangiaceae</taxon>
        <taxon>Streptosporangium</taxon>
    </lineage>
</organism>
<feature type="compositionally biased region" description="Basic and acidic residues" evidence="1">
    <location>
        <begin position="42"/>
        <end position="53"/>
    </location>
</feature>
<feature type="compositionally biased region" description="Basic and acidic residues" evidence="1">
    <location>
        <begin position="7"/>
        <end position="16"/>
    </location>
</feature>
<reference evidence="2 3" key="1">
    <citation type="journal article" date="2019" name="Int. J. Syst. Evol. Microbiol.">
        <title>The Global Catalogue of Microorganisms (GCM) 10K type strain sequencing project: providing services to taxonomists for standard genome sequencing and annotation.</title>
        <authorList>
            <consortium name="The Broad Institute Genomics Platform"/>
            <consortium name="The Broad Institute Genome Sequencing Center for Infectious Disease"/>
            <person name="Wu L."/>
            <person name="Ma J."/>
        </authorList>
    </citation>
    <scope>NUCLEOTIDE SEQUENCE [LARGE SCALE GENOMIC DNA]</scope>
    <source>
        <strain evidence="2 3">JCM 3106</strain>
    </source>
</reference>
<evidence type="ECO:0000313" key="2">
    <source>
        <dbReference type="EMBL" id="GAA3023723.1"/>
    </source>
</evidence>
<feature type="region of interest" description="Disordered" evidence="1">
    <location>
        <begin position="1"/>
        <end position="57"/>
    </location>
</feature>
<evidence type="ECO:0000313" key="3">
    <source>
        <dbReference type="Proteomes" id="UP001499930"/>
    </source>
</evidence>
<protein>
    <submittedName>
        <fullName evidence="2">Uncharacterized protein</fullName>
    </submittedName>
</protein>
<gene>
    <name evidence="2" type="ORF">GCM10017559_56360</name>
</gene>
<name>A0ABN3Y9V6_9ACTN</name>
<accession>A0ABN3Y9V6</accession>